<dbReference type="PANTHER" id="PTHR43133">
    <property type="entry name" value="RNA POLYMERASE ECF-TYPE SIGMA FACTO"/>
    <property type="match status" value="1"/>
</dbReference>
<dbReference type="GO" id="GO:0006352">
    <property type="term" value="P:DNA-templated transcription initiation"/>
    <property type="evidence" value="ECO:0007669"/>
    <property type="project" value="InterPro"/>
</dbReference>
<dbReference type="EMBL" id="MFGW01000036">
    <property type="protein sequence ID" value="OGF67986.1"/>
    <property type="molecule type" value="Genomic_DNA"/>
</dbReference>
<evidence type="ECO:0008006" key="10">
    <source>
        <dbReference type="Google" id="ProtNLM"/>
    </source>
</evidence>
<gene>
    <name evidence="8" type="ORF">A2Y62_22115</name>
</gene>
<evidence type="ECO:0000313" key="8">
    <source>
        <dbReference type="EMBL" id="OGF67986.1"/>
    </source>
</evidence>
<name>A0A1F5VWZ2_9BACT</name>
<evidence type="ECO:0000313" key="9">
    <source>
        <dbReference type="Proteomes" id="UP000178943"/>
    </source>
</evidence>
<dbReference type="CDD" id="cd06171">
    <property type="entry name" value="Sigma70_r4"/>
    <property type="match status" value="1"/>
</dbReference>
<keyword evidence="5" id="KW-0804">Transcription</keyword>
<organism evidence="8 9">
    <name type="scientific">Candidatus Fischerbacteria bacterium RBG_13_37_8</name>
    <dbReference type="NCBI Taxonomy" id="1817863"/>
    <lineage>
        <taxon>Bacteria</taxon>
        <taxon>Candidatus Fischeribacteriota</taxon>
    </lineage>
</organism>
<proteinExistence type="inferred from homology"/>
<dbReference type="InterPro" id="IPR039425">
    <property type="entry name" value="RNA_pol_sigma-70-like"/>
</dbReference>
<dbReference type="Pfam" id="PF08281">
    <property type="entry name" value="Sigma70_r4_2"/>
    <property type="match status" value="1"/>
</dbReference>
<dbReference type="Proteomes" id="UP000178943">
    <property type="component" value="Unassembled WGS sequence"/>
</dbReference>
<dbReference type="STRING" id="1817863.A2Y62_22115"/>
<evidence type="ECO:0000256" key="3">
    <source>
        <dbReference type="ARBA" id="ARBA00023082"/>
    </source>
</evidence>
<evidence type="ECO:0000256" key="4">
    <source>
        <dbReference type="ARBA" id="ARBA00023125"/>
    </source>
</evidence>
<dbReference type="InterPro" id="IPR036388">
    <property type="entry name" value="WH-like_DNA-bd_sf"/>
</dbReference>
<evidence type="ECO:0000256" key="5">
    <source>
        <dbReference type="ARBA" id="ARBA00023163"/>
    </source>
</evidence>
<protein>
    <recommendedName>
        <fullName evidence="10">RNA polymerase sigma factor</fullName>
    </recommendedName>
</protein>
<dbReference type="InterPro" id="IPR013249">
    <property type="entry name" value="RNA_pol_sigma70_r4_t2"/>
</dbReference>
<feature type="domain" description="RNA polymerase sigma factor 70 region 4 type 2" evidence="7">
    <location>
        <begin position="99"/>
        <end position="150"/>
    </location>
</feature>
<keyword evidence="2" id="KW-0805">Transcription regulation</keyword>
<dbReference type="InterPro" id="IPR013324">
    <property type="entry name" value="RNA_pol_sigma_r3/r4-like"/>
</dbReference>
<sequence length="163" mass="19441">ILFERYHVKLYNFFWRMASDKNTSEDLVQEVFLRILKYRQTYTEGSKFTTWMYQVARNAHVDHLKKEKDESYYHERQVDIPDDRFEPINALVLQENIDLLGKALAMLPLRKREILVLSRFHDMKYSEIADLMQCTIGQVKVTLHRSLKELQKIFTDLKGGIPS</sequence>
<evidence type="ECO:0000259" key="7">
    <source>
        <dbReference type="Pfam" id="PF08281"/>
    </source>
</evidence>
<keyword evidence="4" id="KW-0238">DNA-binding</keyword>
<dbReference type="SUPFAM" id="SSF88946">
    <property type="entry name" value="Sigma2 domain of RNA polymerase sigma factors"/>
    <property type="match status" value="1"/>
</dbReference>
<evidence type="ECO:0000256" key="2">
    <source>
        <dbReference type="ARBA" id="ARBA00023015"/>
    </source>
</evidence>
<dbReference type="Pfam" id="PF04542">
    <property type="entry name" value="Sigma70_r2"/>
    <property type="match status" value="1"/>
</dbReference>
<dbReference type="InterPro" id="IPR007627">
    <property type="entry name" value="RNA_pol_sigma70_r2"/>
</dbReference>
<comment type="caution">
    <text evidence="8">The sequence shown here is derived from an EMBL/GenBank/DDBJ whole genome shotgun (WGS) entry which is preliminary data.</text>
</comment>
<dbReference type="InterPro" id="IPR014284">
    <property type="entry name" value="RNA_pol_sigma-70_dom"/>
</dbReference>
<accession>A0A1F5VWZ2</accession>
<dbReference type="AlphaFoldDB" id="A0A1F5VWZ2"/>
<dbReference type="InterPro" id="IPR013325">
    <property type="entry name" value="RNA_pol_sigma_r2"/>
</dbReference>
<keyword evidence="3" id="KW-0731">Sigma factor</keyword>
<reference evidence="8 9" key="1">
    <citation type="journal article" date="2016" name="Nat. Commun.">
        <title>Thousands of microbial genomes shed light on interconnected biogeochemical processes in an aquifer system.</title>
        <authorList>
            <person name="Anantharaman K."/>
            <person name="Brown C.T."/>
            <person name="Hug L.A."/>
            <person name="Sharon I."/>
            <person name="Castelle C.J."/>
            <person name="Probst A.J."/>
            <person name="Thomas B.C."/>
            <person name="Singh A."/>
            <person name="Wilkins M.J."/>
            <person name="Karaoz U."/>
            <person name="Brodie E.L."/>
            <person name="Williams K.H."/>
            <person name="Hubbard S.S."/>
            <person name="Banfield J.F."/>
        </authorList>
    </citation>
    <scope>NUCLEOTIDE SEQUENCE [LARGE SCALE GENOMIC DNA]</scope>
</reference>
<dbReference type="NCBIfam" id="TIGR02937">
    <property type="entry name" value="sigma70-ECF"/>
    <property type="match status" value="1"/>
</dbReference>
<dbReference type="Gene3D" id="1.10.10.10">
    <property type="entry name" value="Winged helix-like DNA-binding domain superfamily/Winged helix DNA-binding domain"/>
    <property type="match status" value="1"/>
</dbReference>
<dbReference type="PANTHER" id="PTHR43133:SF8">
    <property type="entry name" value="RNA POLYMERASE SIGMA FACTOR HI_1459-RELATED"/>
    <property type="match status" value="1"/>
</dbReference>
<dbReference type="SUPFAM" id="SSF88659">
    <property type="entry name" value="Sigma3 and sigma4 domains of RNA polymerase sigma factors"/>
    <property type="match status" value="1"/>
</dbReference>
<evidence type="ECO:0000256" key="1">
    <source>
        <dbReference type="ARBA" id="ARBA00010641"/>
    </source>
</evidence>
<dbReference type="Gene3D" id="1.10.1740.10">
    <property type="match status" value="1"/>
</dbReference>
<dbReference type="GO" id="GO:0016987">
    <property type="term" value="F:sigma factor activity"/>
    <property type="evidence" value="ECO:0007669"/>
    <property type="project" value="UniProtKB-KW"/>
</dbReference>
<dbReference type="GO" id="GO:0003677">
    <property type="term" value="F:DNA binding"/>
    <property type="evidence" value="ECO:0007669"/>
    <property type="project" value="UniProtKB-KW"/>
</dbReference>
<feature type="non-terminal residue" evidence="8">
    <location>
        <position position="1"/>
    </location>
</feature>
<feature type="domain" description="RNA polymerase sigma-70 region 2" evidence="6">
    <location>
        <begin position="2"/>
        <end position="68"/>
    </location>
</feature>
<comment type="similarity">
    <text evidence="1">Belongs to the sigma-70 factor family. ECF subfamily.</text>
</comment>
<evidence type="ECO:0000259" key="6">
    <source>
        <dbReference type="Pfam" id="PF04542"/>
    </source>
</evidence>